<proteinExistence type="predicted"/>
<evidence type="ECO:0000313" key="4">
    <source>
        <dbReference type="Proteomes" id="UP001141327"/>
    </source>
</evidence>
<comment type="caution">
    <text evidence="3">The sequence shown here is derived from an EMBL/GenBank/DDBJ whole genome shotgun (WGS) entry which is preliminary data.</text>
</comment>
<organism evidence="3 4">
    <name type="scientific">Paratrimastix pyriformis</name>
    <dbReference type="NCBI Taxonomy" id="342808"/>
    <lineage>
        <taxon>Eukaryota</taxon>
        <taxon>Metamonada</taxon>
        <taxon>Preaxostyla</taxon>
        <taxon>Paratrimastigidae</taxon>
        <taxon>Paratrimastix</taxon>
    </lineage>
</organism>
<feature type="transmembrane region" description="Helical" evidence="1">
    <location>
        <begin position="96"/>
        <end position="120"/>
    </location>
</feature>
<evidence type="ECO:0000256" key="2">
    <source>
        <dbReference type="SAM" id="SignalP"/>
    </source>
</evidence>
<name>A0ABQ8UPZ9_9EUKA</name>
<accession>A0ABQ8UPZ9</accession>
<dbReference type="EMBL" id="JAPMOS010000008">
    <property type="protein sequence ID" value="KAJ4461231.1"/>
    <property type="molecule type" value="Genomic_DNA"/>
</dbReference>
<keyword evidence="1" id="KW-1133">Transmembrane helix</keyword>
<keyword evidence="2" id="KW-0732">Signal</keyword>
<evidence type="ECO:0000256" key="1">
    <source>
        <dbReference type="SAM" id="Phobius"/>
    </source>
</evidence>
<reference evidence="3" key="1">
    <citation type="journal article" date="2022" name="bioRxiv">
        <title>Genomics of Preaxostyla Flagellates Illuminates Evolutionary Transitions and the Path Towards Mitochondrial Loss.</title>
        <authorList>
            <person name="Novak L.V.F."/>
            <person name="Treitli S.C."/>
            <person name="Pyrih J."/>
            <person name="Halakuc P."/>
            <person name="Pipaliya S.V."/>
            <person name="Vacek V."/>
            <person name="Brzon O."/>
            <person name="Soukal P."/>
            <person name="Eme L."/>
            <person name="Dacks J.B."/>
            <person name="Karnkowska A."/>
            <person name="Elias M."/>
            <person name="Hampl V."/>
        </authorList>
    </citation>
    <scope>NUCLEOTIDE SEQUENCE</scope>
    <source>
        <strain evidence="3">RCP-MX</strain>
    </source>
</reference>
<keyword evidence="4" id="KW-1185">Reference proteome</keyword>
<protein>
    <submittedName>
        <fullName evidence="3">Uncharacterized protein</fullName>
    </submittedName>
</protein>
<sequence>MVLAVAIFSLLCGTAIAAVPINPLAGVPARNASNNECADCCSWGGSYCDYWRCCGGGTYCCPYSTYQCEYCDGICCNSGFYCSSGTCVAYKQAPLWVLWILLAVGAIALSIFGGCVFWCVRRSRLRQLRAYQDMGPTTTTTLYTQAIPVQGAYAPPASSAYMSATATPYPQPPAFATGAVTSTPGL</sequence>
<gene>
    <name evidence="3" type="ORF">PAPYR_2261</name>
</gene>
<keyword evidence="1" id="KW-0472">Membrane</keyword>
<evidence type="ECO:0000313" key="3">
    <source>
        <dbReference type="EMBL" id="KAJ4461231.1"/>
    </source>
</evidence>
<feature type="chain" id="PRO_5047166519" evidence="2">
    <location>
        <begin position="18"/>
        <end position="186"/>
    </location>
</feature>
<dbReference type="Proteomes" id="UP001141327">
    <property type="component" value="Unassembled WGS sequence"/>
</dbReference>
<keyword evidence="1" id="KW-0812">Transmembrane</keyword>
<feature type="signal peptide" evidence="2">
    <location>
        <begin position="1"/>
        <end position="17"/>
    </location>
</feature>